<proteinExistence type="predicted"/>
<name>A0ABT4CKL3_9CLOT</name>
<keyword evidence="1" id="KW-0732">Signal</keyword>
<gene>
    <name evidence="2" type="ORF">OXH55_02905</name>
</gene>
<dbReference type="InterPro" id="IPR017853">
    <property type="entry name" value="GH"/>
</dbReference>
<dbReference type="EMBL" id="JAPQES010000001">
    <property type="protein sequence ID" value="MCY6369597.1"/>
    <property type="molecule type" value="Genomic_DNA"/>
</dbReference>
<dbReference type="RefSeq" id="WP_268047972.1">
    <property type="nucleotide sequence ID" value="NZ_JAPQES010000001.1"/>
</dbReference>
<evidence type="ECO:0000256" key="1">
    <source>
        <dbReference type="SAM" id="SignalP"/>
    </source>
</evidence>
<protein>
    <recommendedName>
        <fullName evidence="4">Glycosyl hydrolase-like 10 domain-containing protein</fullName>
    </recommendedName>
</protein>
<comment type="caution">
    <text evidence="2">The sequence shown here is derived from an EMBL/GenBank/DDBJ whole genome shotgun (WGS) entry which is preliminary data.</text>
</comment>
<reference evidence="2" key="1">
    <citation type="submission" date="2022-12" db="EMBL/GenBank/DDBJ databases">
        <authorList>
            <person name="Wang J."/>
        </authorList>
    </citation>
    <scope>NUCLEOTIDE SEQUENCE</scope>
    <source>
        <strain evidence="2">HY-42-06</strain>
    </source>
</reference>
<dbReference type="Proteomes" id="UP001079657">
    <property type="component" value="Unassembled WGS sequence"/>
</dbReference>
<keyword evidence="3" id="KW-1185">Reference proteome</keyword>
<evidence type="ECO:0000313" key="2">
    <source>
        <dbReference type="EMBL" id="MCY6369597.1"/>
    </source>
</evidence>
<evidence type="ECO:0008006" key="4">
    <source>
        <dbReference type="Google" id="ProtNLM"/>
    </source>
</evidence>
<sequence length="581" mass="66895">MNNRIKKLFILYFISFMFLFSSNVYAWDEKDVQESLVNLKSGETITAESGKIYLFKCVQKMVNNENEEANRAGWGASVFKGDNKGVIIESTDKSQELELPLKLNGWFKIDIGYAAGTDSFIVKETEKDNSYNYVENNEAYDAHKLYGNQYIYEKRALISNFNGNSIKISPYNNYRARIAYIKLVGLTSEEIAAYNKSDEGASGRRIIYDFDGYSDFFSGSYPTVDSLKKKTVDVLSKKNVGEINWCLGTTGMLTYNSRYAGKAFEGVDRYDNQLREGDKLAREQILNILKTGKSPLEVVADEAEKKGVKINASLRMDAFYNPKIYGFLNGAMYDEYKDCVQEGSFSMNYTYPKFRDYIKNILREAASFKNVDGITLDFCRYPTVMGSQTTKIYKNFYRAIIMNKFMKEVRAEIPKNKNITVRIPYKNPLSYGFDVETWIEKGYIDRLIISNISKEDFFDITPYVEMVKGTKVKLYIGIVADVKGHDLTKAEEELMKKGLYVHEREYLKLDQYLSRAYDVYKKGADGVFLFNTSSNLLIDTSAPTQATYLGDKVLIHRWYNFQYNEGNPLRKEKVFITKFSI</sequence>
<accession>A0ABT4CKL3</accession>
<dbReference type="SUPFAM" id="SSF51445">
    <property type="entry name" value="(Trans)glycosidases"/>
    <property type="match status" value="1"/>
</dbReference>
<evidence type="ECO:0000313" key="3">
    <source>
        <dbReference type="Proteomes" id="UP001079657"/>
    </source>
</evidence>
<dbReference type="Gene3D" id="3.20.20.80">
    <property type="entry name" value="Glycosidases"/>
    <property type="match status" value="1"/>
</dbReference>
<organism evidence="2 3">
    <name type="scientific">Clostridium ganghwense</name>
    <dbReference type="NCBI Taxonomy" id="312089"/>
    <lineage>
        <taxon>Bacteria</taxon>
        <taxon>Bacillati</taxon>
        <taxon>Bacillota</taxon>
        <taxon>Clostridia</taxon>
        <taxon>Eubacteriales</taxon>
        <taxon>Clostridiaceae</taxon>
        <taxon>Clostridium</taxon>
    </lineage>
</organism>
<feature type="chain" id="PRO_5045171136" description="Glycosyl hydrolase-like 10 domain-containing protein" evidence="1">
    <location>
        <begin position="27"/>
        <end position="581"/>
    </location>
</feature>
<feature type="signal peptide" evidence="1">
    <location>
        <begin position="1"/>
        <end position="26"/>
    </location>
</feature>